<name>A0A7G5MRW7_9FIRM</name>
<dbReference type="GO" id="GO:0006796">
    <property type="term" value="P:phosphate-containing compound metabolic process"/>
    <property type="evidence" value="ECO:0007669"/>
    <property type="project" value="InterPro"/>
</dbReference>
<proteinExistence type="predicted"/>
<dbReference type="EMBL" id="CP039126">
    <property type="protein sequence ID" value="QMW77360.1"/>
    <property type="molecule type" value="Genomic_DNA"/>
</dbReference>
<dbReference type="GO" id="GO:0004427">
    <property type="term" value="F:inorganic diphosphate phosphatase activity"/>
    <property type="evidence" value="ECO:0007669"/>
    <property type="project" value="InterPro"/>
</dbReference>
<accession>A0A7G5MRW7</accession>
<sequence length="114" mass="13393">MENVKKDILHKPVEVVIDRPMGSFHPEHKDLYYPVNYGYVEGILGGDQEEQDVYFLGIDKPVKRAEGIIIAVIHRKNDVEDKWVAAPKGMKFSRREIEKAVHFQEKYFEYEILM</sequence>
<dbReference type="Gene3D" id="3.90.80.10">
    <property type="entry name" value="Inorganic pyrophosphatase"/>
    <property type="match status" value="1"/>
</dbReference>
<dbReference type="GO" id="GO:0000287">
    <property type="term" value="F:magnesium ion binding"/>
    <property type="evidence" value="ECO:0007669"/>
    <property type="project" value="InterPro"/>
</dbReference>
<protein>
    <submittedName>
        <fullName evidence="1">Inorganic pyrophosphatase</fullName>
    </submittedName>
</protein>
<dbReference type="GO" id="GO:0005737">
    <property type="term" value="C:cytoplasm"/>
    <property type="evidence" value="ECO:0007669"/>
    <property type="project" value="InterPro"/>
</dbReference>
<evidence type="ECO:0000313" key="1">
    <source>
        <dbReference type="EMBL" id="QMW77360.1"/>
    </source>
</evidence>
<dbReference type="InterPro" id="IPR036649">
    <property type="entry name" value="Pyrophosphatase_sf"/>
</dbReference>
<dbReference type="SUPFAM" id="SSF50324">
    <property type="entry name" value="Inorganic pyrophosphatase"/>
    <property type="match status" value="1"/>
</dbReference>
<dbReference type="GeneID" id="75055392"/>
<dbReference type="AlphaFoldDB" id="A0A7G5MRW7"/>
<reference evidence="1 2" key="1">
    <citation type="submission" date="2019-04" db="EMBL/GenBank/DDBJ databases">
        <authorList>
            <person name="Schori C."/>
            <person name="Ahrens C."/>
        </authorList>
    </citation>
    <scope>NUCLEOTIDE SEQUENCE [LARGE SCALE GENOMIC DNA]</scope>
    <source>
        <strain evidence="1 2">DSM 2950</strain>
    </source>
</reference>
<dbReference type="RefSeq" id="WP_018598561.1">
    <property type="nucleotide sequence ID" value="NZ_AP031416.1"/>
</dbReference>
<gene>
    <name evidence="1" type="ORF">E5259_07020</name>
</gene>
<organism evidence="1 2">
    <name type="scientific">Blautia producta</name>
    <dbReference type="NCBI Taxonomy" id="33035"/>
    <lineage>
        <taxon>Bacteria</taxon>
        <taxon>Bacillati</taxon>
        <taxon>Bacillota</taxon>
        <taxon>Clostridia</taxon>
        <taxon>Lachnospirales</taxon>
        <taxon>Lachnospiraceae</taxon>
        <taxon>Blautia</taxon>
    </lineage>
</organism>
<evidence type="ECO:0000313" key="2">
    <source>
        <dbReference type="Proteomes" id="UP000515789"/>
    </source>
</evidence>
<dbReference type="Proteomes" id="UP000515789">
    <property type="component" value="Chromosome"/>
</dbReference>